<dbReference type="InterPro" id="IPR036047">
    <property type="entry name" value="F-box-like_dom_sf"/>
</dbReference>
<gene>
    <name evidence="2" type="ORF">M747DRAFT_353534</name>
</gene>
<reference evidence="2 3" key="1">
    <citation type="submission" date="2018-07" db="EMBL/GenBank/DDBJ databases">
        <title>Section-level genome sequencing of Aspergillus section Nigri to investigate inter- and intra-species variation.</title>
        <authorList>
            <consortium name="DOE Joint Genome Institute"/>
            <person name="Vesth T.C."/>
            <person name="Nybo J.L."/>
            <person name="Theobald S."/>
            <person name="Frisvad J.C."/>
            <person name="Larsen T.O."/>
            <person name="Nielsen K.F."/>
            <person name="Hoof J.B."/>
            <person name="Brandl J."/>
            <person name="Salamov A."/>
            <person name="Riley R."/>
            <person name="Gladden J.M."/>
            <person name="Phatale P."/>
            <person name="Nielsen M.T."/>
            <person name="Lyhne E.K."/>
            <person name="Kogle M.E."/>
            <person name="Strasser K."/>
            <person name="McDonnell E."/>
            <person name="Barry K."/>
            <person name="Clum A."/>
            <person name="Chen C."/>
            <person name="Nolan M."/>
            <person name="Sandor L."/>
            <person name="Kuo A."/>
            <person name="Lipzen A."/>
            <person name="Hainaut M."/>
            <person name="Drula E."/>
            <person name="Tsang A."/>
            <person name="Magnuson J.K."/>
            <person name="Henrissat B."/>
            <person name="Wiebenga A."/>
            <person name="Simmons B.A."/>
            <person name="Makela M.R."/>
            <person name="De vries R.P."/>
            <person name="Grigoriev I.V."/>
            <person name="Mortensen U.H."/>
            <person name="Baker S.E."/>
            <person name="Andersen M.R."/>
        </authorList>
    </citation>
    <scope>NUCLEOTIDE SEQUENCE [LARGE SCALE GENOMIC DNA]</scope>
    <source>
        <strain evidence="2 3">ATCC 13496</strain>
    </source>
</reference>
<dbReference type="Pfam" id="PF24969">
    <property type="entry name" value="LRR_15"/>
    <property type="match status" value="1"/>
</dbReference>
<dbReference type="PROSITE" id="PS50181">
    <property type="entry name" value="FBOX"/>
    <property type="match status" value="1"/>
</dbReference>
<feature type="domain" description="F-box" evidence="1">
    <location>
        <begin position="1"/>
        <end position="43"/>
    </location>
</feature>
<dbReference type="InterPro" id="IPR056867">
    <property type="entry name" value="LRR_15"/>
</dbReference>
<proteinExistence type="predicted"/>
<accession>A0A370C045</accession>
<organism evidence="2 3">
    <name type="scientific">Aspergillus niger ATCC 13496</name>
    <dbReference type="NCBI Taxonomy" id="1353008"/>
    <lineage>
        <taxon>Eukaryota</taxon>
        <taxon>Fungi</taxon>
        <taxon>Dikarya</taxon>
        <taxon>Ascomycota</taxon>
        <taxon>Pezizomycotina</taxon>
        <taxon>Eurotiomycetes</taxon>
        <taxon>Eurotiomycetidae</taxon>
        <taxon>Eurotiales</taxon>
        <taxon>Aspergillaceae</taxon>
        <taxon>Aspergillus</taxon>
        <taxon>Aspergillus subgen. Circumdati</taxon>
    </lineage>
</organism>
<dbReference type="AlphaFoldDB" id="A0A370C045"/>
<dbReference type="Proteomes" id="UP000253845">
    <property type="component" value="Unassembled WGS sequence"/>
</dbReference>
<dbReference type="InterPro" id="IPR001810">
    <property type="entry name" value="F-box_dom"/>
</dbReference>
<evidence type="ECO:0000259" key="1">
    <source>
        <dbReference type="PROSITE" id="PS50181"/>
    </source>
</evidence>
<dbReference type="VEuPathDB" id="FungiDB:M747DRAFT_353534"/>
<protein>
    <recommendedName>
        <fullName evidence="1">F-box domain-containing protein</fullName>
    </recommendedName>
</protein>
<dbReference type="SUPFAM" id="SSF52047">
    <property type="entry name" value="RNI-like"/>
    <property type="match status" value="1"/>
</dbReference>
<sequence>MDRLPLELHIRIGRHLHTQDLYQLVLVSKSYHSTFTPELYREIMISGEYQESNTNSYWPSVPVTRKSRPPGRCLPYALSEHPVLAGFVRSLVLLPLAHQGSPQLKPSRALQETDWLDSLLPHPVTRQTILCWQKALDSDEKLDSRQPLRNPWFALLLLQLKNLRRLSVYLPCEERVSGLNYTSATPYFDSVIHGAAKPGSGILPRLTHLTINEAHLRWHHKRSGIPLSQLAPFLRIPSLRYIRVGQLTENNKQALPRDFSCGITHIDIEQCDKTITQLPRLLSGCSKLESFTWALEESTHHFYNDPHSPAYHWNPNRVYAPLYEARSTLRHLTMISYECSGNMFLFHDLEYPQPAYFGPLCDFPVLETLNMPMVNLMPFHPGTHVPVSPLWETLPSSLKSLSIYGCLLQSSHMLCDELEDLAAHCQTHFPLLNMVYIVYSSFEKINGQQCRACRGELSPKYDMVKRDPVIDGRLEALKVRFEMLGVILAVNESMNWF</sequence>
<name>A0A370C045_ASPNG</name>
<evidence type="ECO:0000313" key="2">
    <source>
        <dbReference type="EMBL" id="RDH19062.1"/>
    </source>
</evidence>
<dbReference type="EMBL" id="KZ851920">
    <property type="protein sequence ID" value="RDH19062.1"/>
    <property type="molecule type" value="Genomic_DNA"/>
</dbReference>
<dbReference type="SUPFAM" id="SSF81383">
    <property type="entry name" value="F-box domain"/>
    <property type="match status" value="1"/>
</dbReference>
<evidence type="ECO:0000313" key="3">
    <source>
        <dbReference type="Proteomes" id="UP000253845"/>
    </source>
</evidence>